<evidence type="ECO:0000256" key="3">
    <source>
        <dbReference type="ARBA" id="ARBA00022691"/>
    </source>
</evidence>
<organism evidence="7 8">
    <name type="scientific">Aureimonas ureilytica</name>
    <dbReference type="NCBI Taxonomy" id="401562"/>
    <lineage>
        <taxon>Bacteria</taxon>
        <taxon>Pseudomonadati</taxon>
        <taxon>Pseudomonadota</taxon>
        <taxon>Alphaproteobacteria</taxon>
        <taxon>Hyphomicrobiales</taxon>
        <taxon>Aurantimonadaceae</taxon>
        <taxon>Aureimonas</taxon>
    </lineage>
</organism>
<name>A0A175RBH7_9HYPH</name>
<dbReference type="Proteomes" id="UP000078272">
    <property type="component" value="Unassembled WGS sequence"/>
</dbReference>
<dbReference type="SUPFAM" id="SSF53335">
    <property type="entry name" value="S-adenosyl-L-methionine-dependent methyltransferases"/>
    <property type="match status" value="1"/>
</dbReference>
<dbReference type="Pfam" id="PF01189">
    <property type="entry name" value="Methyltr_RsmB-F"/>
    <property type="match status" value="1"/>
</dbReference>
<dbReference type="PROSITE" id="PS51686">
    <property type="entry name" value="SAM_MT_RSMB_NOP"/>
    <property type="match status" value="1"/>
</dbReference>
<gene>
    <name evidence="7" type="ORF">NS226_08925</name>
</gene>
<dbReference type="InterPro" id="IPR023267">
    <property type="entry name" value="RCMT"/>
</dbReference>
<feature type="active site" description="Nucleophile" evidence="5">
    <location>
        <position position="359"/>
    </location>
</feature>
<dbReference type="InterPro" id="IPR054728">
    <property type="entry name" value="RsmB-like_ferredoxin"/>
</dbReference>
<dbReference type="GO" id="GO:0001510">
    <property type="term" value="P:RNA methylation"/>
    <property type="evidence" value="ECO:0007669"/>
    <property type="project" value="InterPro"/>
</dbReference>
<dbReference type="PANTHER" id="PTHR22807:SF53">
    <property type="entry name" value="RIBOSOMAL RNA SMALL SUBUNIT METHYLTRANSFERASE B-RELATED"/>
    <property type="match status" value="1"/>
</dbReference>
<proteinExistence type="inferred from homology"/>
<comment type="caution">
    <text evidence="7">The sequence shown here is derived from an EMBL/GenBank/DDBJ whole genome shotgun (WGS) entry which is preliminary data.</text>
</comment>
<evidence type="ECO:0000256" key="2">
    <source>
        <dbReference type="ARBA" id="ARBA00022679"/>
    </source>
</evidence>
<dbReference type="Gene3D" id="3.40.50.150">
    <property type="entry name" value="Vaccinia Virus protein VP39"/>
    <property type="match status" value="1"/>
</dbReference>
<evidence type="ECO:0000256" key="5">
    <source>
        <dbReference type="PROSITE-ProRule" id="PRU01023"/>
    </source>
</evidence>
<dbReference type="GO" id="GO:0003723">
    <property type="term" value="F:RNA binding"/>
    <property type="evidence" value="ECO:0007669"/>
    <property type="project" value="UniProtKB-UniRule"/>
</dbReference>
<keyword evidence="1 5" id="KW-0489">Methyltransferase</keyword>
<dbReference type="STRING" id="401562.NS365_10460"/>
<dbReference type="GO" id="GO:0008173">
    <property type="term" value="F:RNA methyltransferase activity"/>
    <property type="evidence" value="ECO:0007669"/>
    <property type="project" value="InterPro"/>
</dbReference>
<dbReference type="RefSeq" id="WP_058634697.1">
    <property type="nucleotide sequence ID" value="NZ_LDPZ01000018.1"/>
</dbReference>
<dbReference type="Pfam" id="PF22458">
    <property type="entry name" value="RsmF-B_ferredox"/>
    <property type="match status" value="1"/>
</dbReference>
<feature type="domain" description="SAM-dependent MTase RsmB/NOP-type" evidence="6">
    <location>
        <begin position="145"/>
        <end position="431"/>
    </location>
</feature>
<dbReference type="InterPro" id="IPR029063">
    <property type="entry name" value="SAM-dependent_MTases_sf"/>
</dbReference>
<dbReference type="PATRIC" id="fig|401562.3.peg.1175"/>
<accession>A0A175RBH7</accession>
<feature type="binding site" evidence="5">
    <location>
        <position position="263"/>
    </location>
    <ligand>
        <name>S-adenosyl-L-methionine</name>
        <dbReference type="ChEBI" id="CHEBI:59789"/>
    </ligand>
</feature>
<dbReference type="AlphaFoldDB" id="A0A175RBH7"/>
<dbReference type="eggNOG" id="COG0144">
    <property type="taxonomic scope" value="Bacteria"/>
</dbReference>
<protein>
    <submittedName>
        <fullName evidence="7">MFS transporter</fullName>
    </submittedName>
</protein>
<dbReference type="InterPro" id="IPR001678">
    <property type="entry name" value="MeTrfase_RsmB-F_NOP2_dom"/>
</dbReference>
<dbReference type="OrthoDB" id="9810297at2"/>
<dbReference type="EMBL" id="LDPZ01000018">
    <property type="protein sequence ID" value="KTQ95992.1"/>
    <property type="molecule type" value="Genomic_DNA"/>
</dbReference>
<dbReference type="InterPro" id="IPR049560">
    <property type="entry name" value="MeTrfase_RsmB-F_NOP2_cat"/>
</dbReference>
<comment type="caution">
    <text evidence="5">Lacks conserved residue(s) required for the propagation of feature annotation.</text>
</comment>
<evidence type="ECO:0000256" key="4">
    <source>
        <dbReference type="ARBA" id="ARBA00022884"/>
    </source>
</evidence>
<dbReference type="PRINTS" id="PR02008">
    <property type="entry name" value="RCMTFAMILY"/>
</dbReference>
<evidence type="ECO:0000313" key="8">
    <source>
        <dbReference type="Proteomes" id="UP000078272"/>
    </source>
</evidence>
<evidence type="ECO:0000256" key="1">
    <source>
        <dbReference type="ARBA" id="ARBA00022603"/>
    </source>
</evidence>
<reference evidence="7 8" key="1">
    <citation type="journal article" date="2016" name="Front. Microbiol.">
        <title>Genomic Resource of Rice Seed Associated Bacteria.</title>
        <authorList>
            <person name="Midha S."/>
            <person name="Bansal K."/>
            <person name="Sharma S."/>
            <person name="Kumar N."/>
            <person name="Patil P.P."/>
            <person name="Chaudhry V."/>
            <person name="Patil P.B."/>
        </authorList>
    </citation>
    <scope>NUCLEOTIDE SEQUENCE [LARGE SCALE GENOMIC DNA]</scope>
    <source>
        <strain evidence="7 8">NS226</strain>
    </source>
</reference>
<evidence type="ECO:0000313" key="7">
    <source>
        <dbReference type="EMBL" id="KTQ95992.1"/>
    </source>
</evidence>
<sequence length="432" mass="46404">MRLGGRIAAAVEVIEDMTARRRPVADALKDWGLAHRFAGSGDRSAIGNMVYDVLRRRRSLAHRMGSEAPAALVFGAVLDAGHAQADLRAALEGDRFAPPLPSDDVLQRFLSSESLEDAPEAVAADVPDWLAGPLKASLGADWVAEARTLSDRPPLDMRANLLKAERNDVLADLKPFAAEPTPLSPWGLRIAPIAGEGRHPNVQVERGFQTGLFEIQDEGSQIAALLASAQAGTRILDYCAGAGGKTLALAAASGNAAEIHAFDADRQRLAPIWDRIARAGAEGVEVHSPRDDLTPLHGTMDLVLVDAPCTGAGTWRRRPDAKWRLSESQLQKRMGEQDAVLEKASAFVKPGGRLAYVTCSVLREENAARVEAFLASHPAFRLCDAEAIWAEKLPDAPIAYHSERLADGAVLTLTPLRSGTDGFFFAMLERAV</sequence>
<evidence type="ECO:0000259" key="6">
    <source>
        <dbReference type="PROSITE" id="PS51686"/>
    </source>
</evidence>
<feature type="binding site" evidence="5">
    <location>
        <position position="306"/>
    </location>
    <ligand>
        <name>S-adenosyl-L-methionine</name>
        <dbReference type="ChEBI" id="CHEBI:59789"/>
    </ligand>
</feature>
<keyword evidence="4 5" id="KW-0694">RNA-binding</keyword>
<dbReference type="PANTHER" id="PTHR22807">
    <property type="entry name" value="NOP2 YEAST -RELATED NOL1/NOP2/FMU SUN DOMAIN-CONTAINING"/>
    <property type="match status" value="1"/>
</dbReference>
<keyword evidence="3 5" id="KW-0949">S-adenosyl-L-methionine</keyword>
<comment type="similarity">
    <text evidence="5">Belongs to the class I-like SAM-binding methyltransferase superfamily. RsmB/NOP family.</text>
</comment>
<keyword evidence="2 5" id="KW-0808">Transferase</keyword>